<dbReference type="Ensembl" id="ENSORLT00000012878.2">
    <property type="protein sequence ID" value="ENSORLP00000012877.2"/>
    <property type="gene ID" value="ENSORLG00000010274.2"/>
</dbReference>
<dbReference type="Bgee" id="ENSORLG00000010274">
    <property type="expression patterns" value="Expressed in pharyngeal gill and 1 other cell type or tissue"/>
</dbReference>
<evidence type="ECO:0000259" key="1">
    <source>
        <dbReference type="PROSITE" id="PS50041"/>
    </source>
</evidence>
<proteinExistence type="predicted"/>
<dbReference type="InterPro" id="IPR001304">
    <property type="entry name" value="C-type_lectin-like"/>
</dbReference>
<protein>
    <recommendedName>
        <fullName evidence="1">C-type lectin domain-containing protein</fullName>
    </recommendedName>
</protein>
<dbReference type="Gene3D" id="3.10.100.10">
    <property type="entry name" value="Mannose-Binding Protein A, subunit A"/>
    <property type="match status" value="1"/>
</dbReference>
<organism evidence="2 3">
    <name type="scientific">Oryzias latipes</name>
    <name type="common">Japanese rice fish</name>
    <name type="synonym">Japanese killifish</name>
    <dbReference type="NCBI Taxonomy" id="8090"/>
    <lineage>
        <taxon>Eukaryota</taxon>
        <taxon>Metazoa</taxon>
        <taxon>Chordata</taxon>
        <taxon>Craniata</taxon>
        <taxon>Vertebrata</taxon>
        <taxon>Euteleostomi</taxon>
        <taxon>Actinopterygii</taxon>
        <taxon>Neopterygii</taxon>
        <taxon>Teleostei</taxon>
        <taxon>Neoteleostei</taxon>
        <taxon>Acanthomorphata</taxon>
        <taxon>Ovalentaria</taxon>
        <taxon>Atherinomorphae</taxon>
        <taxon>Beloniformes</taxon>
        <taxon>Adrianichthyidae</taxon>
        <taxon>Oryziinae</taxon>
        <taxon>Oryzias</taxon>
    </lineage>
</organism>
<feature type="domain" description="C-type lectin" evidence="1">
    <location>
        <begin position="30"/>
        <end position="120"/>
    </location>
</feature>
<dbReference type="SMART" id="SM00034">
    <property type="entry name" value="CLECT"/>
    <property type="match status" value="1"/>
</dbReference>
<dbReference type="PANTHER" id="PTHR45784:SF3">
    <property type="entry name" value="C-TYPE LECTIN DOMAIN FAMILY 4 MEMBER K-LIKE-RELATED"/>
    <property type="match status" value="1"/>
</dbReference>
<dbReference type="InterPro" id="IPR016186">
    <property type="entry name" value="C-type_lectin-like/link_sf"/>
</dbReference>
<evidence type="ECO:0000313" key="3">
    <source>
        <dbReference type="Proteomes" id="UP000001038"/>
    </source>
</evidence>
<keyword evidence="3" id="KW-1185">Reference proteome</keyword>
<reference evidence="2" key="2">
    <citation type="submission" date="2025-08" db="UniProtKB">
        <authorList>
            <consortium name="Ensembl"/>
        </authorList>
    </citation>
    <scope>IDENTIFICATION</scope>
    <source>
        <strain evidence="2">Hd-rR</strain>
    </source>
</reference>
<dbReference type="PANTHER" id="PTHR45784">
    <property type="entry name" value="C-TYPE LECTIN DOMAIN FAMILY 20 MEMBER A-RELATED"/>
    <property type="match status" value="1"/>
</dbReference>
<dbReference type="Proteomes" id="UP000001038">
    <property type="component" value="Chromosome 18"/>
</dbReference>
<dbReference type="SUPFAM" id="SSF56436">
    <property type="entry name" value="C-type lectin-like"/>
    <property type="match status" value="1"/>
</dbReference>
<reference evidence="2" key="3">
    <citation type="submission" date="2025-09" db="UniProtKB">
        <authorList>
            <consortium name="Ensembl"/>
        </authorList>
    </citation>
    <scope>IDENTIFICATION</scope>
    <source>
        <strain evidence="2">Hd-rR</strain>
    </source>
</reference>
<reference evidence="2 3" key="1">
    <citation type="journal article" date="2007" name="Nature">
        <title>The medaka draft genome and insights into vertebrate genome evolution.</title>
        <authorList>
            <person name="Kasahara M."/>
            <person name="Naruse K."/>
            <person name="Sasaki S."/>
            <person name="Nakatani Y."/>
            <person name="Qu W."/>
            <person name="Ahsan B."/>
            <person name="Yamada T."/>
            <person name="Nagayasu Y."/>
            <person name="Doi K."/>
            <person name="Kasai Y."/>
            <person name="Jindo T."/>
            <person name="Kobayashi D."/>
            <person name="Shimada A."/>
            <person name="Toyoda A."/>
            <person name="Kuroki Y."/>
            <person name="Fujiyama A."/>
            <person name="Sasaki T."/>
            <person name="Shimizu A."/>
            <person name="Asakawa S."/>
            <person name="Shimizu N."/>
            <person name="Hashimoto S."/>
            <person name="Yang J."/>
            <person name="Lee Y."/>
            <person name="Matsushima K."/>
            <person name="Sugano S."/>
            <person name="Sakaizumi M."/>
            <person name="Narita T."/>
            <person name="Ohishi K."/>
            <person name="Haga S."/>
            <person name="Ohta F."/>
            <person name="Nomoto H."/>
            <person name="Nogata K."/>
            <person name="Morishita T."/>
            <person name="Endo T."/>
            <person name="Shin-I T."/>
            <person name="Takeda H."/>
            <person name="Morishita S."/>
            <person name="Kohara Y."/>
        </authorList>
    </citation>
    <scope>NUCLEOTIDE SEQUENCE [LARGE SCALE GENOMIC DNA]</scope>
    <source>
        <strain evidence="2 3">Hd-rR</strain>
    </source>
</reference>
<sequence>TSAVVFPSQSFLLQSTEIFLLSSCLLIRQYHFVNQPLNWTEAQTYCRQKYTDLAPIENSKEMDKLINTISSAGYSYHIWIGLYNEMNCRWSDGFIGSFTGNNYNYNYWTSQDTSNARSDQLSRFPFICYGSKGEFSIKLF</sequence>
<dbReference type="PROSITE" id="PS50041">
    <property type="entry name" value="C_TYPE_LECTIN_2"/>
    <property type="match status" value="1"/>
</dbReference>
<dbReference type="InParanoid" id="H2M376"/>
<dbReference type="InterPro" id="IPR016187">
    <property type="entry name" value="CTDL_fold"/>
</dbReference>
<evidence type="ECO:0000313" key="2">
    <source>
        <dbReference type="Ensembl" id="ENSORLP00000012877.2"/>
    </source>
</evidence>
<name>H2M376_ORYLA</name>
<dbReference type="Pfam" id="PF00059">
    <property type="entry name" value="Lectin_C"/>
    <property type="match status" value="1"/>
</dbReference>
<dbReference type="HOGENOM" id="CLU_061186_3_0_1"/>
<dbReference type="AlphaFoldDB" id="H2M376"/>
<dbReference type="GeneTree" id="ENSGT00940000175203"/>
<accession>H2M376</accession>